<reference evidence="2 3" key="1">
    <citation type="submission" date="2019-09" db="EMBL/GenBank/DDBJ databases">
        <title>YIM 132548 draft genome.</title>
        <authorList>
            <person name="Jiang L."/>
        </authorList>
    </citation>
    <scope>NUCLEOTIDE SEQUENCE [LARGE SCALE GENOMIC DNA]</scope>
    <source>
        <strain evidence="2 3">YIM 132548</strain>
    </source>
</reference>
<dbReference type="Pfam" id="PF13946">
    <property type="entry name" value="DUF4214"/>
    <property type="match status" value="1"/>
</dbReference>
<gene>
    <name evidence="2" type="ORF">F6X51_16545</name>
</gene>
<evidence type="ECO:0000259" key="1">
    <source>
        <dbReference type="Pfam" id="PF13946"/>
    </source>
</evidence>
<evidence type="ECO:0000313" key="3">
    <source>
        <dbReference type="Proteomes" id="UP000441523"/>
    </source>
</evidence>
<comment type="caution">
    <text evidence="2">The sequence shown here is derived from an EMBL/GenBank/DDBJ whole genome shotgun (WGS) entry which is preliminary data.</text>
</comment>
<proteinExistence type="predicted"/>
<protein>
    <submittedName>
        <fullName evidence="2">DUF4214 domain-containing protein</fullName>
    </submittedName>
</protein>
<dbReference type="InterPro" id="IPR025282">
    <property type="entry name" value="DUF4214"/>
</dbReference>
<dbReference type="EMBL" id="VZZJ01000014">
    <property type="protein sequence ID" value="KAB1072314.1"/>
    <property type="molecule type" value="Genomic_DNA"/>
</dbReference>
<sequence>MQLLDNGTINLHDMANAFVYSPEALQTYGANTTNAQFVTNLYHNTLHRERDAVGFQNWTNALNNHVLDRGSVLLGFSERAENHNQTDHQLQNGILLDYGIA</sequence>
<dbReference type="RefSeq" id="WP_150964780.1">
    <property type="nucleotide sequence ID" value="NZ_VZZJ01000014.1"/>
</dbReference>
<accession>A0A6N6MQG9</accession>
<dbReference type="Proteomes" id="UP000441523">
    <property type="component" value="Unassembled WGS sequence"/>
</dbReference>
<name>A0A6N6MQG9_9HYPH</name>
<evidence type="ECO:0000313" key="2">
    <source>
        <dbReference type="EMBL" id="KAB1072314.1"/>
    </source>
</evidence>
<dbReference type="Gene3D" id="1.10.3130.20">
    <property type="entry name" value="Phycobilisome linker domain"/>
    <property type="match status" value="1"/>
</dbReference>
<dbReference type="AlphaFoldDB" id="A0A6N6MQG9"/>
<feature type="domain" description="DUF4214" evidence="1">
    <location>
        <begin position="15"/>
        <end position="85"/>
    </location>
</feature>
<dbReference type="InterPro" id="IPR038255">
    <property type="entry name" value="PBS_linker_sf"/>
</dbReference>
<keyword evidence="3" id="KW-1185">Reference proteome</keyword>
<organism evidence="2 3">
    <name type="scientific">Methylobacterium planeticum</name>
    <dbReference type="NCBI Taxonomy" id="2615211"/>
    <lineage>
        <taxon>Bacteria</taxon>
        <taxon>Pseudomonadati</taxon>
        <taxon>Pseudomonadota</taxon>
        <taxon>Alphaproteobacteria</taxon>
        <taxon>Hyphomicrobiales</taxon>
        <taxon>Methylobacteriaceae</taxon>
        <taxon>Methylobacterium</taxon>
    </lineage>
</organism>